<name>A0A2W5UGF4_9BACT</name>
<protein>
    <submittedName>
        <fullName evidence="1">Uncharacterized protein</fullName>
    </submittedName>
</protein>
<dbReference type="AlphaFoldDB" id="A0A2W5UGF4"/>
<proteinExistence type="predicted"/>
<accession>A0A2W5UGF4</accession>
<dbReference type="EMBL" id="QFQP01000027">
    <property type="protein sequence ID" value="PZR08068.1"/>
    <property type="molecule type" value="Genomic_DNA"/>
</dbReference>
<reference evidence="1 2" key="1">
    <citation type="submission" date="2017-08" db="EMBL/GenBank/DDBJ databases">
        <title>Infants hospitalized years apart are colonized by the same room-sourced microbial strains.</title>
        <authorList>
            <person name="Brooks B."/>
            <person name="Olm M.R."/>
            <person name="Firek B.A."/>
            <person name="Baker R."/>
            <person name="Thomas B.C."/>
            <person name="Morowitz M.J."/>
            <person name="Banfield J.F."/>
        </authorList>
    </citation>
    <scope>NUCLEOTIDE SEQUENCE [LARGE SCALE GENOMIC DNA]</scope>
    <source>
        <strain evidence="1">S2_003_000_R2_14</strain>
    </source>
</reference>
<gene>
    <name evidence="1" type="ORF">DI536_25885</name>
</gene>
<organism evidence="1 2">
    <name type="scientific">Archangium gephyra</name>
    <dbReference type="NCBI Taxonomy" id="48"/>
    <lineage>
        <taxon>Bacteria</taxon>
        <taxon>Pseudomonadati</taxon>
        <taxon>Myxococcota</taxon>
        <taxon>Myxococcia</taxon>
        <taxon>Myxococcales</taxon>
        <taxon>Cystobacterineae</taxon>
        <taxon>Archangiaceae</taxon>
        <taxon>Archangium</taxon>
    </lineage>
</organism>
<dbReference type="Proteomes" id="UP000249061">
    <property type="component" value="Unassembled WGS sequence"/>
</dbReference>
<sequence length="76" mass="8509">MSDAKTELQTLKTEILAFKDNVKLKAALAKMDLKAQWDELEPQLERAASSASIVSQEVVGDLKRRFEEFKARIAAS</sequence>
<evidence type="ECO:0000313" key="2">
    <source>
        <dbReference type="Proteomes" id="UP000249061"/>
    </source>
</evidence>
<evidence type="ECO:0000313" key="1">
    <source>
        <dbReference type="EMBL" id="PZR08068.1"/>
    </source>
</evidence>
<comment type="caution">
    <text evidence="1">The sequence shown here is derived from an EMBL/GenBank/DDBJ whole genome shotgun (WGS) entry which is preliminary data.</text>
</comment>